<dbReference type="AlphaFoldDB" id="A0A840CXP8"/>
<keyword evidence="2" id="KW-0201">Cytochrome c-type biogenesis</keyword>
<dbReference type="PROSITE" id="PS51352">
    <property type="entry name" value="THIOREDOXIN_2"/>
    <property type="match status" value="1"/>
</dbReference>
<dbReference type="PANTHER" id="PTHR42852:SF6">
    <property type="entry name" value="THIOL:DISULFIDE INTERCHANGE PROTEIN DSBE"/>
    <property type="match status" value="1"/>
</dbReference>
<keyword evidence="4" id="KW-0676">Redox-active center</keyword>
<dbReference type="PANTHER" id="PTHR42852">
    <property type="entry name" value="THIOL:DISULFIDE INTERCHANGE PROTEIN DSBE"/>
    <property type="match status" value="1"/>
</dbReference>
<accession>A0A840CXP8</accession>
<comment type="subcellular location">
    <subcellularLocation>
        <location evidence="1">Cell envelope</location>
    </subcellularLocation>
</comment>
<gene>
    <name evidence="6" type="ORF">GGR21_002579</name>
</gene>
<evidence type="ECO:0000259" key="5">
    <source>
        <dbReference type="PROSITE" id="PS51352"/>
    </source>
</evidence>
<dbReference type="Gene3D" id="3.40.30.10">
    <property type="entry name" value="Glutaredoxin"/>
    <property type="match status" value="1"/>
</dbReference>
<dbReference type="GO" id="GO:0030313">
    <property type="term" value="C:cell envelope"/>
    <property type="evidence" value="ECO:0007669"/>
    <property type="project" value="UniProtKB-SubCell"/>
</dbReference>
<dbReference type="EMBL" id="JACIEP010000008">
    <property type="protein sequence ID" value="MBB4036673.1"/>
    <property type="molecule type" value="Genomic_DNA"/>
</dbReference>
<sequence>MKFNILIVMSLLFCNVEAHNYTNKQNKGFRLEVTIPTQKNNILYLGQYWKDKTYAIDSVKLSDEGKGVFSIADGLQQGQYFLHIKLAFQADFLIGDEQHNIKMQLSEYASTGNKVTGSKDTERLWNYLSQIEDYNTKINSLQLSMTDSTLTEDKRSELSTQIKNLIEKRKDFSINFNKENKHNWAGKLVKGLEPVALPYPNPQNKQEIDANRKYGQIHFFDNVDLTDPRFWNTNYFDSYIDTYMKEWVEFIPDSLASAASSLVAKTKENDVCFKEMLSKLFNQSMTSKKMGDENIWARLFEDYVVDKNISWIDAKQMVEIKSMYENIKNNRIGMTAINIPLKTTEGDSINTSEIVSDYIVLYFYDLNCGHCTTETPRLHNELYEKYKDKGLKIIAINIGSDKKEWVEYIQKHNLTDWINAADMDYKSQYWLNYDLSGIPMTYLLDKDKKIIAKKIDTKQIDTLLEYYIKDKNGTN</sequence>
<keyword evidence="3" id="KW-1015">Disulfide bond</keyword>
<dbReference type="GO" id="GO:0017004">
    <property type="term" value="P:cytochrome complex assembly"/>
    <property type="evidence" value="ECO:0007669"/>
    <property type="project" value="UniProtKB-KW"/>
</dbReference>
<dbReference type="InterPro" id="IPR013766">
    <property type="entry name" value="Thioredoxin_domain"/>
</dbReference>
<dbReference type="PROSITE" id="PS00194">
    <property type="entry name" value="THIOREDOXIN_1"/>
    <property type="match status" value="1"/>
</dbReference>
<evidence type="ECO:0000313" key="6">
    <source>
        <dbReference type="EMBL" id="MBB4036673.1"/>
    </source>
</evidence>
<evidence type="ECO:0000256" key="1">
    <source>
        <dbReference type="ARBA" id="ARBA00004196"/>
    </source>
</evidence>
<evidence type="ECO:0000256" key="2">
    <source>
        <dbReference type="ARBA" id="ARBA00022748"/>
    </source>
</evidence>
<dbReference type="SUPFAM" id="SSF52833">
    <property type="entry name" value="Thioredoxin-like"/>
    <property type="match status" value="1"/>
</dbReference>
<dbReference type="InterPro" id="IPR036249">
    <property type="entry name" value="Thioredoxin-like_sf"/>
</dbReference>
<organism evidence="6 7">
    <name type="scientific">Dysgonomonas hofstadii</name>
    <dbReference type="NCBI Taxonomy" id="637886"/>
    <lineage>
        <taxon>Bacteria</taxon>
        <taxon>Pseudomonadati</taxon>
        <taxon>Bacteroidota</taxon>
        <taxon>Bacteroidia</taxon>
        <taxon>Bacteroidales</taxon>
        <taxon>Dysgonomonadaceae</taxon>
        <taxon>Dysgonomonas</taxon>
    </lineage>
</organism>
<reference evidence="6 7" key="1">
    <citation type="submission" date="2020-08" db="EMBL/GenBank/DDBJ databases">
        <title>Genomic Encyclopedia of Type Strains, Phase IV (KMG-IV): sequencing the most valuable type-strain genomes for metagenomic binning, comparative biology and taxonomic classification.</title>
        <authorList>
            <person name="Goeker M."/>
        </authorList>
    </citation>
    <scope>NUCLEOTIDE SEQUENCE [LARGE SCALE GENOMIC DNA]</scope>
    <source>
        <strain evidence="6 7">DSM 104969</strain>
    </source>
</reference>
<dbReference type="InterPro" id="IPR017937">
    <property type="entry name" value="Thioredoxin_CS"/>
</dbReference>
<dbReference type="InterPro" id="IPR050553">
    <property type="entry name" value="Thioredoxin_ResA/DsbE_sf"/>
</dbReference>
<feature type="domain" description="Thioredoxin" evidence="5">
    <location>
        <begin position="330"/>
        <end position="473"/>
    </location>
</feature>
<proteinExistence type="predicted"/>
<dbReference type="CDD" id="cd02966">
    <property type="entry name" value="TlpA_like_family"/>
    <property type="match status" value="1"/>
</dbReference>
<dbReference type="RefSeq" id="WP_183307566.1">
    <property type="nucleotide sequence ID" value="NZ_JACIEP010000008.1"/>
</dbReference>
<keyword evidence="7" id="KW-1185">Reference proteome</keyword>
<evidence type="ECO:0000313" key="7">
    <source>
        <dbReference type="Proteomes" id="UP000555103"/>
    </source>
</evidence>
<evidence type="ECO:0000256" key="4">
    <source>
        <dbReference type="ARBA" id="ARBA00023284"/>
    </source>
</evidence>
<comment type="caution">
    <text evidence="6">The sequence shown here is derived from an EMBL/GenBank/DDBJ whole genome shotgun (WGS) entry which is preliminary data.</text>
</comment>
<protein>
    <submittedName>
        <fullName evidence="6">Peroxiredoxin</fullName>
    </submittedName>
</protein>
<dbReference type="InterPro" id="IPR012336">
    <property type="entry name" value="Thioredoxin-like_fold"/>
</dbReference>
<evidence type="ECO:0000256" key="3">
    <source>
        <dbReference type="ARBA" id="ARBA00023157"/>
    </source>
</evidence>
<dbReference type="Pfam" id="PF13905">
    <property type="entry name" value="Thioredoxin_8"/>
    <property type="match status" value="1"/>
</dbReference>
<dbReference type="Proteomes" id="UP000555103">
    <property type="component" value="Unassembled WGS sequence"/>
</dbReference>
<name>A0A840CXP8_9BACT</name>